<organism evidence="1 2">
    <name type="scientific">Ensete ventricosum</name>
    <name type="common">Abyssinian banana</name>
    <name type="synonym">Musa ensete</name>
    <dbReference type="NCBI Taxonomy" id="4639"/>
    <lineage>
        <taxon>Eukaryota</taxon>
        <taxon>Viridiplantae</taxon>
        <taxon>Streptophyta</taxon>
        <taxon>Embryophyta</taxon>
        <taxon>Tracheophyta</taxon>
        <taxon>Spermatophyta</taxon>
        <taxon>Magnoliopsida</taxon>
        <taxon>Liliopsida</taxon>
        <taxon>Zingiberales</taxon>
        <taxon>Musaceae</taxon>
        <taxon>Ensete</taxon>
    </lineage>
</organism>
<evidence type="ECO:0000313" key="2">
    <source>
        <dbReference type="Proteomes" id="UP000287651"/>
    </source>
</evidence>
<gene>
    <name evidence="1" type="ORF">B296_00031715</name>
</gene>
<name>A0A426XTG4_ENSVE</name>
<proteinExistence type="predicted"/>
<dbReference type="EMBL" id="AMZH03017584">
    <property type="protein sequence ID" value="RRT42780.1"/>
    <property type="molecule type" value="Genomic_DNA"/>
</dbReference>
<protein>
    <submittedName>
        <fullName evidence="1">Uncharacterized protein</fullName>
    </submittedName>
</protein>
<comment type="caution">
    <text evidence="1">The sequence shown here is derived from an EMBL/GenBank/DDBJ whole genome shotgun (WGS) entry which is preliminary data.</text>
</comment>
<evidence type="ECO:0000313" key="1">
    <source>
        <dbReference type="EMBL" id="RRT42780.1"/>
    </source>
</evidence>
<dbReference type="AlphaFoldDB" id="A0A426XTG4"/>
<dbReference type="Proteomes" id="UP000287651">
    <property type="component" value="Unassembled WGS sequence"/>
</dbReference>
<accession>A0A426XTG4</accession>
<sequence length="106" mass="11845">MGLSPSDHRGASTSQDVEHVQLEGILHMNDASAEQRHPIRPPETQLGEVHVTGTWCRGPNGLTIHNNHLDKELMLSEEKYKYISKVERGLLFILTGKAPAKPITKR</sequence>
<reference evidence="1 2" key="1">
    <citation type="journal article" date="2014" name="Agronomy (Basel)">
        <title>A Draft Genome Sequence for Ensete ventricosum, the Drought-Tolerant Tree Against Hunger.</title>
        <authorList>
            <person name="Harrison J."/>
            <person name="Moore K.A."/>
            <person name="Paszkiewicz K."/>
            <person name="Jones T."/>
            <person name="Grant M."/>
            <person name="Ambacheew D."/>
            <person name="Muzemil S."/>
            <person name="Studholme D.J."/>
        </authorList>
    </citation>
    <scope>NUCLEOTIDE SEQUENCE [LARGE SCALE GENOMIC DNA]</scope>
</reference>